<feature type="transmembrane region" description="Helical" evidence="22">
    <location>
        <begin position="50"/>
        <end position="68"/>
    </location>
</feature>
<evidence type="ECO:0000256" key="14">
    <source>
        <dbReference type="ARBA" id="ARBA00032370"/>
    </source>
</evidence>
<dbReference type="GO" id="GO:0032153">
    <property type="term" value="C:cell division site"/>
    <property type="evidence" value="ECO:0007669"/>
    <property type="project" value="TreeGrafter"/>
</dbReference>
<feature type="transmembrane region" description="Helical" evidence="22">
    <location>
        <begin position="302"/>
        <end position="325"/>
    </location>
</feature>
<dbReference type="Pfam" id="PF01098">
    <property type="entry name" value="FTSW_RODA_SPOVE"/>
    <property type="match status" value="1"/>
</dbReference>
<evidence type="ECO:0000256" key="15">
    <source>
        <dbReference type="ARBA" id="ARBA00033270"/>
    </source>
</evidence>
<accession>A5D146</accession>
<evidence type="ECO:0000256" key="16">
    <source>
        <dbReference type="ARBA" id="ARBA00038053"/>
    </source>
</evidence>
<keyword evidence="7 22" id="KW-0812">Transmembrane</keyword>
<feature type="transmembrane region" description="Helical" evidence="22">
    <location>
        <begin position="12"/>
        <end position="30"/>
    </location>
</feature>
<evidence type="ECO:0000256" key="8">
    <source>
        <dbReference type="ARBA" id="ARBA00022960"/>
    </source>
</evidence>
<keyword evidence="9" id="KW-0573">Peptidoglycan synthesis</keyword>
<organism evidence="23 24">
    <name type="scientific">Pelotomaculum thermopropionicum (strain DSM 13744 / JCM 10971 / SI)</name>
    <dbReference type="NCBI Taxonomy" id="370438"/>
    <lineage>
        <taxon>Bacteria</taxon>
        <taxon>Bacillati</taxon>
        <taxon>Bacillota</taxon>
        <taxon>Clostridia</taxon>
        <taxon>Eubacteriales</taxon>
        <taxon>Desulfotomaculaceae</taxon>
        <taxon>Pelotomaculum</taxon>
    </lineage>
</organism>
<keyword evidence="24" id="KW-1185">Reference proteome</keyword>
<dbReference type="HOGENOM" id="CLU_029243_0_1_9"/>
<dbReference type="EC" id="2.4.99.28" evidence="19"/>
<keyword evidence="3" id="KW-1003">Cell membrane</keyword>
<dbReference type="GO" id="GO:0071555">
    <property type="term" value="P:cell wall organization"/>
    <property type="evidence" value="ECO:0007669"/>
    <property type="project" value="UniProtKB-KW"/>
</dbReference>
<evidence type="ECO:0000256" key="4">
    <source>
        <dbReference type="ARBA" id="ARBA00022618"/>
    </source>
</evidence>
<evidence type="ECO:0000313" key="23">
    <source>
        <dbReference type="EMBL" id="BAF60043.1"/>
    </source>
</evidence>
<sequence>MPLKKKSPDFVLFLTVMTLLSLGVIMVFSASEYSTLITYNDSFYFFKRQAVWALLGLIAMFVMMNYDYWRLKNHIWTLLIVAFILLILVLIPGIGREVNGARRWIALGPLTFAPAELAKLSVIIFVAYGLSRQKERVRQFSKGVLPYLTVMTLAAGLIMLQPDLGTTLSLAGIVFAMIFAAGASMAHLGSIAAAGLAAVVFAIVMEPYRMKRFLAFLDPWADPQGAGFHIIQGLYAIGSGGLFGLGLGQSRQKFLYLPESHTDSIFAIIGEELGFIGASLVIMLFILFVWRGLKIAVSSQDPFASLLATGVTAWIGVQAIINIGVMTGSLPFTGIPLPFISSGGTSLLFTMAGVGILLNISRYTAAR</sequence>
<comment type="catalytic activity">
    <reaction evidence="20">
        <text>[GlcNAc-(1-&gt;4)-Mur2Ac(oyl-L-Ala-gamma-D-Glu-L-Lys-D-Ala-D-Ala)](n)-di-trans,octa-cis-undecaprenyl diphosphate + beta-D-GlcNAc-(1-&gt;4)-Mur2Ac(oyl-L-Ala-gamma-D-Glu-L-Lys-D-Ala-D-Ala)-di-trans,octa-cis-undecaprenyl diphosphate = [GlcNAc-(1-&gt;4)-Mur2Ac(oyl-L-Ala-gamma-D-Glu-L-Lys-D-Ala-D-Ala)](n+1)-di-trans,octa-cis-undecaprenyl diphosphate + di-trans,octa-cis-undecaprenyl diphosphate + H(+)</text>
        <dbReference type="Rhea" id="RHEA:23708"/>
        <dbReference type="Rhea" id="RHEA-COMP:9602"/>
        <dbReference type="Rhea" id="RHEA-COMP:9603"/>
        <dbReference type="ChEBI" id="CHEBI:15378"/>
        <dbReference type="ChEBI" id="CHEBI:58405"/>
        <dbReference type="ChEBI" id="CHEBI:60033"/>
        <dbReference type="ChEBI" id="CHEBI:78435"/>
        <dbReference type="EC" id="2.4.99.28"/>
    </reaction>
</comment>
<evidence type="ECO:0000256" key="20">
    <source>
        <dbReference type="ARBA" id="ARBA00049902"/>
    </source>
</evidence>
<evidence type="ECO:0000256" key="9">
    <source>
        <dbReference type="ARBA" id="ARBA00022984"/>
    </source>
</evidence>
<keyword evidence="13" id="KW-0961">Cell wall biogenesis/degradation</keyword>
<keyword evidence="5" id="KW-0328">Glycosyltransferase</keyword>
<dbReference type="GO" id="GO:0008955">
    <property type="term" value="F:peptidoglycan glycosyltransferase activity"/>
    <property type="evidence" value="ECO:0007669"/>
    <property type="project" value="UniProtKB-EC"/>
</dbReference>
<keyword evidence="6" id="KW-0808">Transferase</keyword>
<dbReference type="NCBIfam" id="TIGR02615">
    <property type="entry name" value="spoVE"/>
    <property type="match status" value="1"/>
</dbReference>
<evidence type="ECO:0000256" key="1">
    <source>
        <dbReference type="ARBA" id="ARBA00004651"/>
    </source>
</evidence>
<dbReference type="GO" id="GO:0051301">
    <property type="term" value="P:cell division"/>
    <property type="evidence" value="ECO:0007669"/>
    <property type="project" value="UniProtKB-KW"/>
</dbReference>
<feature type="transmembrane region" description="Helical" evidence="22">
    <location>
        <begin position="265"/>
        <end position="290"/>
    </location>
</feature>
<comment type="similarity">
    <text evidence="16">Belongs to the SEDS family. FtsW subfamily.</text>
</comment>
<evidence type="ECO:0000256" key="18">
    <source>
        <dbReference type="ARBA" id="ARBA00041418"/>
    </source>
</evidence>
<feature type="transmembrane region" description="Helical" evidence="22">
    <location>
        <begin position="337"/>
        <end position="360"/>
    </location>
</feature>
<evidence type="ECO:0000256" key="7">
    <source>
        <dbReference type="ARBA" id="ARBA00022692"/>
    </source>
</evidence>
<dbReference type="NCBIfam" id="TIGR02614">
    <property type="entry name" value="ftsW"/>
    <property type="match status" value="1"/>
</dbReference>
<keyword evidence="11 22" id="KW-0472">Membrane</keyword>
<dbReference type="InterPro" id="IPR001182">
    <property type="entry name" value="FtsW/RodA"/>
</dbReference>
<gene>
    <name evidence="23" type="primary">FtsW</name>
    <name evidence="23" type="ordered locus">PTH_1862</name>
</gene>
<evidence type="ECO:0000256" key="19">
    <source>
        <dbReference type="ARBA" id="ARBA00044770"/>
    </source>
</evidence>
<dbReference type="GO" id="GO:0009252">
    <property type="term" value="P:peptidoglycan biosynthetic process"/>
    <property type="evidence" value="ECO:0007669"/>
    <property type="project" value="UniProtKB-KW"/>
</dbReference>
<protein>
    <recommendedName>
        <fullName evidence="17">Probable peptidoglycan glycosyltransferase FtsW</fullName>
        <ecNumber evidence="19">2.4.99.28</ecNumber>
    </recommendedName>
    <alternativeName>
        <fullName evidence="18">Cell division protein FtsW</fullName>
    </alternativeName>
    <alternativeName>
        <fullName evidence="15">Cell wall polymerase</fullName>
    </alternativeName>
    <alternativeName>
        <fullName evidence="14">Peptidoglycan polymerase</fullName>
    </alternativeName>
</protein>
<dbReference type="InterPro" id="IPR013438">
    <property type="entry name" value="SpoVE"/>
</dbReference>
<comment type="function">
    <text evidence="21">Peptidoglycan polymerase that is essential for cell division.</text>
</comment>
<feature type="transmembrane region" description="Helical" evidence="22">
    <location>
        <begin position="172"/>
        <end position="205"/>
    </location>
</feature>
<evidence type="ECO:0000256" key="5">
    <source>
        <dbReference type="ARBA" id="ARBA00022676"/>
    </source>
</evidence>
<keyword evidence="12" id="KW-0131">Cell cycle</keyword>
<evidence type="ECO:0000256" key="6">
    <source>
        <dbReference type="ARBA" id="ARBA00022679"/>
    </source>
</evidence>
<evidence type="ECO:0000256" key="10">
    <source>
        <dbReference type="ARBA" id="ARBA00022989"/>
    </source>
</evidence>
<dbReference type="Proteomes" id="UP000006556">
    <property type="component" value="Chromosome"/>
</dbReference>
<dbReference type="EMBL" id="AP009389">
    <property type="protein sequence ID" value="BAF60043.1"/>
    <property type="molecule type" value="Genomic_DNA"/>
</dbReference>
<evidence type="ECO:0000256" key="3">
    <source>
        <dbReference type="ARBA" id="ARBA00022475"/>
    </source>
</evidence>
<evidence type="ECO:0000256" key="17">
    <source>
        <dbReference type="ARBA" id="ARBA00041185"/>
    </source>
</evidence>
<dbReference type="GO" id="GO:0008360">
    <property type="term" value="P:regulation of cell shape"/>
    <property type="evidence" value="ECO:0007669"/>
    <property type="project" value="UniProtKB-KW"/>
</dbReference>
<keyword evidence="10 22" id="KW-1133">Transmembrane helix</keyword>
<dbReference type="KEGG" id="pth:PTH_1862"/>
<dbReference type="AlphaFoldDB" id="A5D146"/>
<proteinExistence type="inferred from homology"/>
<dbReference type="GO" id="GO:0015648">
    <property type="term" value="F:lipid-linked peptidoglycan transporter activity"/>
    <property type="evidence" value="ECO:0007669"/>
    <property type="project" value="TreeGrafter"/>
</dbReference>
<evidence type="ECO:0000313" key="24">
    <source>
        <dbReference type="Proteomes" id="UP000006556"/>
    </source>
</evidence>
<name>A5D146_PELTS</name>
<feature type="transmembrane region" description="Helical" evidence="22">
    <location>
        <begin position="226"/>
        <end position="245"/>
    </location>
</feature>
<dbReference type="InterPro" id="IPR013437">
    <property type="entry name" value="FtsW"/>
</dbReference>
<evidence type="ECO:0000256" key="13">
    <source>
        <dbReference type="ARBA" id="ARBA00023316"/>
    </source>
</evidence>
<feature type="transmembrane region" description="Helical" evidence="22">
    <location>
        <begin position="75"/>
        <end position="94"/>
    </location>
</feature>
<evidence type="ECO:0000256" key="21">
    <source>
        <dbReference type="ARBA" id="ARBA00049966"/>
    </source>
</evidence>
<feature type="transmembrane region" description="Helical" evidence="22">
    <location>
        <begin position="106"/>
        <end position="131"/>
    </location>
</feature>
<comment type="pathway">
    <text evidence="2">Cell wall biogenesis; peptidoglycan biosynthesis.</text>
</comment>
<keyword evidence="4 23" id="KW-0132">Cell division</keyword>
<keyword evidence="8" id="KW-0133">Cell shape</keyword>
<reference evidence="24" key="1">
    <citation type="journal article" date="2008" name="Genome Res.">
        <title>The genome of Pelotomaculum thermopropionicum reveals niche-associated evolution in anaerobic microbiota.</title>
        <authorList>
            <person name="Kosaka T."/>
            <person name="Kato S."/>
            <person name="Shimoyama T."/>
            <person name="Ishii S."/>
            <person name="Abe T."/>
            <person name="Watanabe K."/>
        </authorList>
    </citation>
    <scope>NUCLEOTIDE SEQUENCE [LARGE SCALE GENOMIC DNA]</scope>
    <source>
        <strain evidence="24">DSM 13744 / JCM 10971 / SI</strain>
    </source>
</reference>
<dbReference type="PANTHER" id="PTHR30474:SF2">
    <property type="entry name" value="PEPTIDOGLYCAN GLYCOSYLTRANSFERASE FTSW-RELATED"/>
    <property type="match status" value="1"/>
</dbReference>
<dbReference type="STRING" id="370438.PTH_1862"/>
<comment type="subcellular location">
    <subcellularLocation>
        <location evidence="1">Cell membrane</location>
        <topology evidence="1">Multi-pass membrane protein</topology>
    </subcellularLocation>
</comment>
<evidence type="ECO:0000256" key="11">
    <source>
        <dbReference type="ARBA" id="ARBA00023136"/>
    </source>
</evidence>
<evidence type="ECO:0000256" key="22">
    <source>
        <dbReference type="SAM" id="Phobius"/>
    </source>
</evidence>
<dbReference type="eggNOG" id="COG0772">
    <property type="taxonomic scope" value="Bacteria"/>
</dbReference>
<evidence type="ECO:0000256" key="2">
    <source>
        <dbReference type="ARBA" id="ARBA00004752"/>
    </source>
</evidence>
<dbReference type="GO" id="GO:0005886">
    <property type="term" value="C:plasma membrane"/>
    <property type="evidence" value="ECO:0007669"/>
    <property type="project" value="UniProtKB-SubCell"/>
</dbReference>
<feature type="transmembrane region" description="Helical" evidence="22">
    <location>
        <begin position="143"/>
        <end position="160"/>
    </location>
</feature>
<evidence type="ECO:0000256" key="12">
    <source>
        <dbReference type="ARBA" id="ARBA00023306"/>
    </source>
</evidence>
<dbReference type="PANTHER" id="PTHR30474">
    <property type="entry name" value="CELL CYCLE PROTEIN"/>
    <property type="match status" value="1"/>
</dbReference>